<dbReference type="AlphaFoldDB" id="A0A7S0LK21"/>
<evidence type="ECO:0000256" key="1">
    <source>
        <dbReference type="SAM" id="MobiDB-lite"/>
    </source>
</evidence>
<proteinExistence type="predicted"/>
<gene>
    <name evidence="2" type="ORF">CPEL01642_LOCUS18458</name>
</gene>
<reference evidence="2" key="1">
    <citation type="submission" date="2021-01" db="EMBL/GenBank/DDBJ databases">
        <authorList>
            <person name="Corre E."/>
            <person name="Pelletier E."/>
            <person name="Niang G."/>
            <person name="Scheremetjew M."/>
            <person name="Finn R."/>
            <person name="Kale V."/>
            <person name="Holt S."/>
            <person name="Cochrane G."/>
            <person name="Meng A."/>
            <person name="Brown T."/>
            <person name="Cohen L."/>
        </authorList>
    </citation>
    <scope>NUCLEOTIDE SEQUENCE</scope>
    <source>
        <strain evidence="2">PLY182g</strain>
    </source>
</reference>
<accession>A0A7S0LK21</accession>
<dbReference type="SUPFAM" id="SSF51197">
    <property type="entry name" value="Clavaminate synthase-like"/>
    <property type="match status" value="1"/>
</dbReference>
<sequence length="391" mass="43742">MPLWVDLRRGAASAGPMRRRSSRRSSIEAPYYGIRSDRIVWSVQEEEHLRAGVTRFLGSPTIWCDIMREYQFQPGCDNYSLQRKWQQLNRDRGEWASVRQASFVRPASPSRRRADGPDSLEPAPPPPHSQGVLVFSETPPFGVVSPPEAAAALGTSLSCARGVLAEPQLSELRDALVALPKSLAWGNILSRSQSRSKRKIAWLDEDVRARLAPTLTAVDGPNHIAARYLQEDEASMGALQAVCTNALASQLVAPFGMSEPPLAFQPNFQHDDFPLHYDDPMSDGFGRQIVTLNVKEHAVVLIEESLDGSGRRWHFKLAPGDAWALRGYARERCVHGVQFRRLCEPCFTGCRLCRISLNLRCGEYTRAEARRVVSAWNRLEASWASPLRKQS</sequence>
<evidence type="ECO:0000313" key="2">
    <source>
        <dbReference type="EMBL" id="CAD8615077.1"/>
    </source>
</evidence>
<name>A0A7S0LK21_9EUKA</name>
<dbReference type="Gene3D" id="1.10.10.60">
    <property type="entry name" value="Homeodomain-like"/>
    <property type="match status" value="1"/>
</dbReference>
<feature type="region of interest" description="Disordered" evidence="1">
    <location>
        <begin position="103"/>
        <end position="135"/>
    </location>
</feature>
<evidence type="ECO:0008006" key="3">
    <source>
        <dbReference type="Google" id="ProtNLM"/>
    </source>
</evidence>
<protein>
    <recommendedName>
        <fullName evidence="3">Myb-like domain-containing protein</fullName>
    </recommendedName>
</protein>
<dbReference type="EMBL" id="HBEY01038782">
    <property type="protein sequence ID" value="CAD8615077.1"/>
    <property type="molecule type" value="Transcribed_RNA"/>
</dbReference>
<organism evidence="2">
    <name type="scientific">Coccolithus braarudii</name>
    <dbReference type="NCBI Taxonomy" id="221442"/>
    <lineage>
        <taxon>Eukaryota</taxon>
        <taxon>Haptista</taxon>
        <taxon>Haptophyta</taxon>
        <taxon>Prymnesiophyceae</taxon>
        <taxon>Coccolithales</taxon>
        <taxon>Coccolithaceae</taxon>
        <taxon>Coccolithus</taxon>
    </lineage>
</organism>